<dbReference type="EMBL" id="AJIL01000214">
    <property type="protein sequence ID" value="KNE91221.1"/>
    <property type="molecule type" value="Genomic_DNA"/>
</dbReference>
<protein>
    <submittedName>
        <fullName evidence="2">Uncharacterized protein</fullName>
    </submittedName>
</protein>
<keyword evidence="3" id="KW-1185">Reference proteome</keyword>
<comment type="caution">
    <text evidence="2">The sequence shown here is derived from an EMBL/GenBank/DDBJ whole genome shotgun (WGS) entry which is preliminary data.</text>
</comment>
<name>A0A0L0UWA6_9BASI</name>
<dbReference type="Proteomes" id="UP000054564">
    <property type="component" value="Unassembled WGS sequence"/>
</dbReference>
<feature type="compositionally biased region" description="Basic and acidic residues" evidence="1">
    <location>
        <begin position="110"/>
        <end position="121"/>
    </location>
</feature>
<gene>
    <name evidence="2" type="ORF">PSTG_15349</name>
</gene>
<evidence type="ECO:0000256" key="1">
    <source>
        <dbReference type="SAM" id="MobiDB-lite"/>
    </source>
</evidence>
<proteinExistence type="predicted"/>
<evidence type="ECO:0000313" key="2">
    <source>
        <dbReference type="EMBL" id="KNE91221.1"/>
    </source>
</evidence>
<sequence>MADYDCVILAACFRNTTLQSIVNEQPNLSERLSPTAVINQQGRQVDQAEALTPQTRLQARESADPQRPAWGVEAARSINFQKRHPGINIFGAYMKTSQPARPSYQPFKDSVSDKIDVPQSS</sequence>
<reference evidence="3" key="1">
    <citation type="submission" date="2014-03" db="EMBL/GenBank/DDBJ databases">
        <title>The Genome Sequence of Puccinia striiformis f. sp. tritici PST-78.</title>
        <authorList>
            <consortium name="The Broad Institute Genome Sequencing Platform"/>
            <person name="Cuomo C."/>
            <person name="Hulbert S."/>
            <person name="Chen X."/>
            <person name="Walker B."/>
            <person name="Young S.K."/>
            <person name="Zeng Q."/>
            <person name="Gargeya S."/>
            <person name="Fitzgerald M."/>
            <person name="Haas B."/>
            <person name="Abouelleil A."/>
            <person name="Alvarado L."/>
            <person name="Arachchi H.M."/>
            <person name="Berlin A.M."/>
            <person name="Chapman S.B."/>
            <person name="Goldberg J."/>
            <person name="Griggs A."/>
            <person name="Gujja S."/>
            <person name="Hansen M."/>
            <person name="Howarth C."/>
            <person name="Imamovic A."/>
            <person name="Larimer J."/>
            <person name="McCowan C."/>
            <person name="Montmayeur A."/>
            <person name="Murphy C."/>
            <person name="Neiman D."/>
            <person name="Pearson M."/>
            <person name="Priest M."/>
            <person name="Roberts A."/>
            <person name="Saif S."/>
            <person name="Shea T."/>
            <person name="Sisk P."/>
            <person name="Sykes S."/>
            <person name="Wortman J."/>
            <person name="Nusbaum C."/>
            <person name="Birren B."/>
        </authorList>
    </citation>
    <scope>NUCLEOTIDE SEQUENCE [LARGE SCALE GENOMIC DNA]</scope>
    <source>
        <strain evidence="3">race PST-78</strain>
    </source>
</reference>
<dbReference type="AlphaFoldDB" id="A0A0L0UWA6"/>
<organism evidence="2 3">
    <name type="scientific">Puccinia striiformis f. sp. tritici PST-78</name>
    <dbReference type="NCBI Taxonomy" id="1165861"/>
    <lineage>
        <taxon>Eukaryota</taxon>
        <taxon>Fungi</taxon>
        <taxon>Dikarya</taxon>
        <taxon>Basidiomycota</taxon>
        <taxon>Pucciniomycotina</taxon>
        <taxon>Pucciniomycetes</taxon>
        <taxon>Pucciniales</taxon>
        <taxon>Pucciniaceae</taxon>
        <taxon>Puccinia</taxon>
    </lineage>
</organism>
<feature type="region of interest" description="Disordered" evidence="1">
    <location>
        <begin position="98"/>
        <end position="121"/>
    </location>
</feature>
<evidence type="ECO:0000313" key="3">
    <source>
        <dbReference type="Proteomes" id="UP000054564"/>
    </source>
</evidence>
<accession>A0A0L0UWA6</accession>